<sequence>MEKQKNIIDRFAVHSIFVLLFIYVILRAVLVFYVNDEIMTKNGYMIDWNFLPFTGYVDANNHFLLSFLGGLFYRIFNSESIWVFRLPSIFAFPLFYYSLAGFGKYLKSKWSTLFLILSICLTSFFLEFFSIARGYGLSFSFMTFALLQTTYYFEEKKTRNIGLALLGWVFAIYSNLSLLPLALFGILILLVFSIRRNQKWGVGFILFSLLPIALAIMYSFHLQKVGKLYLGADSDFYVTTIHSLTELMWHTGSSWIDGALTLVFLAICTQLLFSILNERNPFSSKNIFQTFLIVGVLGVLMQNLIFGIFYPENRAAAYFVFLFFGSLTFIIDQYSWRFLYIPVFGITLFFFVVNFNFTHTKIYYYEHFDEELLSLVPDEVNGTPPATGARFWQLDDELSKRNGYPIRAFQLARSEEDTLLDYIIQLEELRPNIREKYHELHVDSISQLTLFERNKFLPRRKIKEYTLQFDGNNMFYDLTPTLRQSPIFVRCIGSFTNMNIEKTHQIIFSVEDSVTHEVYSYGGVGPLTSAKIAPDKSIKFDFVYTINEFPSSAILKTYIFNPREDTISGNIKTEVYEIIGHTTSRNLYQNEI</sequence>
<feature type="transmembrane region" description="Helical" evidence="1">
    <location>
        <begin position="288"/>
        <end position="309"/>
    </location>
</feature>
<dbReference type="RefSeq" id="WP_160632878.1">
    <property type="nucleotide sequence ID" value="NZ_WWNE01000006.1"/>
</dbReference>
<feature type="transmembrane region" description="Helical" evidence="1">
    <location>
        <begin position="110"/>
        <end position="128"/>
    </location>
</feature>
<comment type="caution">
    <text evidence="2">The sequence shown here is derived from an EMBL/GenBank/DDBJ whole genome shotgun (WGS) entry which is preliminary data.</text>
</comment>
<organism evidence="2 3">
    <name type="scientific">Acidiluteibacter ferrifornacis</name>
    <dbReference type="NCBI Taxonomy" id="2692424"/>
    <lineage>
        <taxon>Bacteria</taxon>
        <taxon>Pseudomonadati</taxon>
        <taxon>Bacteroidota</taxon>
        <taxon>Flavobacteriia</taxon>
        <taxon>Flavobacteriales</taxon>
        <taxon>Cryomorphaceae</taxon>
        <taxon>Acidiluteibacter</taxon>
    </lineage>
</organism>
<evidence type="ECO:0000313" key="3">
    <source>
        <dbReference type="Proteomes" id="UP000470771"/>
    </source>
</evidence>
<proteinExistence type="predicted"/>
<gene>
    <name evidence="2" type="ORF">GQN54_07315</name>
</gene>
<feature type="transmembrane region" description="Helical" evidence="1">
    <location>
        <begin position="12"/>
        <end position="33"/>
    </location>
</feature>
<feature type="transmembrane region" description="Helical" evidence="1">
    <location>
        <begin position="338"/>
        <end position="357"/>
    </location>
</feature>
<keyword evidence="1" id="KW-1133">Transmembrane helix</keyword>
<keyword evidence="1" id="KW-0472">Membrane</keyword>
<evidence type="ECO:0000313" key="2">
    <source>
        <dbReference type="EMBL" id="NBG65924.1"/>
    </source>
</evidence>
<dbReference type="EMBL" id="WWNE01000006">
    <property type="protein sequence ID" value="NBG65924.1"/>
    <property type="molecule type" value="Genomic_DNA"/>
</dbReference>
<feature type="transmembrane region" description="Helical" evidence="1">
    <location>
        <begin position="315"/>
        <end position="331"/>
    </location>
</feature>
<feature type="transmembrane region" description="Helical" evidence="1">
    <location>
        <begin position="80"/>
        <end position="98"/>
    </location>
</feature>
<feature type="transmembrane region" description="Helical" evidence="1">
    <location>
        <begin position="255"/>
        <end position="276"/>
    </location>
</feature>
<keyword evidence="3" id="KW-1185">Reference proteome</keyword>
<evidence type="ECO:0000256" key="1">
    <source>
        <dbReference type="SAM" id="Phobius"/>
    </source>
</evidence>
<accession>A0A6N9NJ87</accession>
<dbReference type="Proteomes" id="UP000470771">
    <property type="component" value="Unassembled WGS sequence"/>
</dbReference>
<protein>
    <recommendedName>
        <fullName evidence="4">Glycosyltransferase RgtA/B/C/D-like domain-containing protein</fullName>
    </recommendedName>
</protein>
<name>A0A6N9NJ87_9FLAO</name>
<evidence type="ECO:0008006" key="4">
    <source>
        <dbReference type="Google" id="ProtNLM"/>
    </source>
</evidence>
<keyword evidence="1" id="KW-0812">Transmembrane</keyword>
<reference evidence="2 3" key="1">
    <citation type="submission" date="2019-12" db="EMBL/GenBank/DDBJ databases">
        <authorList>
            <person name="Zhao J."/>
        </authorList>
    </citation>
    <scope>NUCLEOTIDE SEQUENCE [LARGE SCALE GENOMIC DNA]</scope>
    <source>
        <strain evidence="2 3">S-15</strain>
    </source>
</reference>
<feature type="transmembrane region" description="Helical" evidence="1">
    <location>
        <begin position="200"/>
        <end position="220"/>
    </location>
</feature>
<feature type="transmembrane region" description="Helical" evidence="1">
    <location>
        <begin position="165"/>
        <end position="193"/>
    </location>
</feature>
<dbReference type="AlphaFoldDB" id="A0A6N9NJ87"/>